<protein>
    <submittedName>
        <fullName evidence="2">Uncharacterized protein</fullName>
    </submittedName>
</protein>
<reference evidence="2 3" key="1">
    <citation type="submission" date="2023-01" db="EMBL/GenBank/DDBJ databases">
        <authorList>
            <person name="Kreplak J."/>
        </authorList>
    </citation>
    <scope>NUCLEOTIDE SEQUENCE [LARGE SCALE GENOMIC DNA]</scope>
</reference>
<evidence type="ECO:0000256" key="1">
    <source>
        <dbReference type="SAM" id="MobiDB-lite"/>
    </source>
</evidence>
<proteinExistence type="predicted"/>
<sequence>MASSNSPSPPQFPKKARTKVRATKDSPDARVTKKKSFKSQTTDALCHKVKHLLPEDIFQLYQEKLTNKPVDIEYYVDASVKVELKENFVKLFANHKLLKFIGLKKKYNLDYVKAFYCNLV</sequence>
<keyword evidence="3" id="KW-1185">Reference proteome</keyword>
<name>A0AAV1A6G1_VICFA</name>
<accession>A0AAV1A6G1</accession>
<dbReference type="AlphaFoldDB" id="A0AAV1A6G1"/>
<dbReference type="EMBL" id="OX451738">
    <property type="protein sequence ID" value="CAI8606179.1"/>
    <property type="molecule type" value="Genomic_DNA"/>
</dbReference>
<dbReference type="Proteomes" id="UP001157006">
    <property type="component" value="Chromosome 3"/>
</dbReference>
<feature type="region of interest" description="Disordered" evidence="1">
    <location>
        <begin position="1"/>
        <end position="36"/>
    </location>
</feature>
<feature type="compositionally biased region" description="Basic and acidic residues" evidence="1">
    <location>
        <begin position="22"/>
        <end position="31"/>
    </location>
</feature>
<gene>
    <name evidence="2" type="ORF">VFH_III217880</name>
</gene>
<evidence type="ECO:0000313" key="3">
    <source>
        <dbReference type="Proteomes" id="UP001157006"/>
    </source>
</evidence>
<organism evidence="2 3">
    <name type="scientific">Vicia faba</name>
    <name type="common">Broad bean</name>
    <name type="synonym">Faba vulgaris</name>
    <dbReference type="NCBI Taxonomy" id="3906"/>
    <lineage>
        <taxon>Eukaryota</taxon>
        <taxon>Viridiplantae</taxon>
        <taxon>Streptophyta</taxon>
        <taxon>Embryophyta</taxon>
        <taxon>Tracheophyta</taxon>
        <taxon>Spermatophyta</taxon>
        <taxon>Magnoliopsida</taxon>
        <taxon>eudicotyledons</taxon>
        <taxon>Gunneridae</taxon>
        <taxon>Pentapetalae</taxon>
        <taxon>rosids</taxon>
        <taxon>fabids</taxon>
        <taxon>Fabales</taxon>
        <taxon>Fabaceae</taxon>
        <taxon>Papilionoideae</taxon>
        <taxon>50 kb inversion clade</taxon>
        <taxon>NPAAA clade</taxon>
        <taxon>Hologalegina</taxon>
        <taxon>IRL clade</taxon>
        <taxon>Fabeae</taxon>
        <taxon>Vicia</taxon>
    </lineage>
</organism>
<evidence type="ECO:0000313" key="2">
    <source>
        <dbReference type="EMBL" id="CAI8606179.1"/>
    </source>
</evidence>